<organism evidence="1 2">
    <name type="scientific">Pleurodeles waltl</name>
    <name type="common">Iberian ribbed newt</name>
    <dbReference type="NCBI Taxonomy" id="8319"/>
    <lineage>
        <taxon>Eukaryota</taxon>
        <taxon>Metazoa</taxon>
        <taxon>Chordata</taxon>
        <taxon>Craniata</taxon>
        <taxon>Vertebrata</taxon>
        <taxon>Euteleostomi</taxon>
        <taxon>Amphibia</taxon>
        <taxon>Batrachia</taxon>
        <taxon>Caudata</taxon>
        <taxon>Salamandroidea</taxon>
        <taxon>Salamandridae</taxon>
        <taxon>Pleurodelinae</taxon>
        <taxon>Pleurodeles</taxon>
    </lineage>
</organism>
<evidence type="ECO:0000313" key="2">
    <source>
        <dbReference type="Proteomes" id="UP001066276"/>
    </source>
</evidence>
<sequence length="187" mass="18939">MVLVLGAWPQSRAWRTLNGSAPEGPTLNRCLDALRLAVLCPERSGTTAVDGGTAEVRSCPPGADPRVTGAVRGCEEAAARRAGPRRAVPGGFPCWCIAGERPTRPERLECGCGPGGGLRRTRAPRCGPGPTWFAAGLRPRPRIERCAAPGAGLECGPTLGGGGGCRLERLLGALAGGGSGFCSGGGA</sequence>
<dbReference type="AlphaFoldDB" id="A0AAV7R0P6"/>
<evidence type="ECO:0000313" key="1">
    <source>
        <dbReference type="EMBL" id="KAJ1144829.1"/>
    </source>
</evidence>
<keyword evidence="2" id="KW-1185">Reference proteome</keyword>
<reference evidence="1" key="1">
    <citation type="journal article" date="2022" name="bioRxiv">
        <title>Sequencing and chromosome-scale assembly of the giantPleurodeles waltlgenome.</title>
        <authorList>
            <person name="Brown T."/>
            <person name="Elewa A."/>
            <person name="Iarovenko S."/>
            <person name="Subramanian E."/>
            <person name="Araus A.J."/>
            <person name="Petzold A."/>
            <person name="Susuki M."/>
            <person name="Suzuki K.-i.T."/>
            <person name="Hayashi T."/>
            <person name="Toyoda A."/>
            <person name="Oliveira C."/>
            <person name="Osipova E."/>
            <person name="Leigh N.D."/>
            <person name="Simon A."/>
            <person name="Yun M.H."/>
        </authorList>
    </citation>
    <scope>NUCLEOTIDE SEQUENCE</scope>
    <source>
        <strain evidence="1">20211129_DDA</strain>
        <tissue evidence="1">Liver</tissue>
    </source>
</reference>
<protein>
    <submittedName>
        <fullName evidence="1">Uncharacterized protein</fullName>
    </submittedName>
</protein>
<dbReference type="EMBL" id="JANPWB010000010">
    <property type="protein sequence ID" value="KAJ1144829.1"/>
    <property type="molecule type" value="Genomic_DNA"/>
</dbReference>
<name>A0AAV7R0P6_PLEWA</name>
<dbReference type="Proteomes" id="UP001066276">
    <property type="component" value="Chromosome 6"/>
</dbReference>
<gene>
    <name evidence="1" type="ORF">NDU88_011123</name>
</gene>
<accession>A0AAV7R0P6</accession>
<comment type="caution">
    <text evidence="1">The sequence shown here is derived from an EMBL/GenBank/DDBJ whole genome shotgun (WGS) entry which is preliminary data.</text>
</comment>
<proteinExistence type="predicted"/>